<dbReference type="STRING" id="8496.A0A151M1D5"/>
<evidence type="ECO:0000256" key="11">
    <source>
        <dbReference type="ARBA" id="ARBA00023274"/>
    </source>
</evidence>
<evidence type="ECO:0000256" key="6">
    <source>
        <dbReference type="ARBA" id="ARBA00022692"/>
    </source>
</evidence>
<dbReference type="GO" id="GO:0022627">
    <property type="term" value="C:cytosolic small ribosomal subunit"/>
    <property type="evidence" value="ECO:0007669"/>
    <property type="project" value="TreeGrafter"/>
</dbReference>
<dbReference type="EMBL" id="AKHW03006823">
    <property type="protein sequence ID" value="KYO18328.1"/>
    <property type="molecule type" value="Genomic_DNA"/>
</dbReference>
<evidence type="ECO:0000256" key="7">
    <source>
        <dbReference type="ARBA" id="ARBA00022980"/>
    </source>
</evidence>
<feature type="compositionally biased region" description="Basic and acidic residues" evidence="14">
    <location>
        <begin position="195"/>
        <end position="208"/>
    </location>
</feature>
<comment type="subcellular location">
    <subcellularLocation>
        <location evidence="3">Cytoplasm</location>
    </subcellularLocation>
    <subcellularLocation>
        <location evidence="2">Membrane</location>
    </subcellularLocation>
    <subcellularLocation>
        <location evidence="1">Nucleus</location>
    </subcellularLocation>
</comment>
<keyword evidence="18" id="KW-1185">Reference proteome</keyword>
<dbReference type="SUPFAM" id="SSF46785">
    <property type="entry name" value="Winged helix' DNA-binding domain"/>
    <property type="match status" value="1"/>
</dbReference>
<dbReference type="GO" id="GO:0005634">
    <property type="term" value="C:nucleus"/>
    <property type="evidence" value="ECO:0007669"/>
    <property type="project" value="UniProtKB-SubCell"/>
</dbReference>
<dbReference type="InterPro" id="IPR017452">
    <property type="entry name" value="GPCR_Rhodpsn_7TM"/>
</dbReference>
<comment type="similarity">
    <text evidence="4">Belongs to the eukaryotic ribosomal protein eS19 family.</text>
</comment>
<feature type="domain" description="G-protein coupled receptors family 1 profile" evidence="16">
    <location>
        <begin position="21"/>
        <end position="325"/>
    </location>
</feature>
<feature type="region of interest" description="Disordered" evidence="14">
    <location>
        <begin position="189"/>
        <end position="208"/>
    </location>
</feature>
<dbReference type="GO" id="GO:0003735">
    <property type="term" value="F:structural constituent of ribosome"/>
    <property type="evidence" value="ECO:0007669"/>
    <property type="project" value="InterPro"/>
</dbReference>
<dbReference type="SMART" id="SM01413">
    <property type="entry name" value="Ribosomal_S19e"/>
    <property type="match status" value="1"/>
</dbReference>
<evidence type="ECO:0000313" key="18">
    <source>
        <dbReference type="Proteomes" id="UP000050525"/>
    </source>
</evidence>
<proteinExistence type="inferred from homology"/>
<dbReference type="InterPro" id="IPR001266">
    <property type="entry name" value="Ribosomal_eS19"/>
</dbReference>
<dbReference type="Pfam" id="PF01090">
    <property type="entry name" value="Ribosomal_S19e"/>
    <property type="match status" value="1"/>
</dbReference>
<dbReference type="Gene3D" id="1.20.1070.10">
    <property type="entry name" value="Rhodopsin 7-helix transmembrane proteins"/>
    <property type="match status" value="1"/>
</dbReference>
<dbReference type="PANTHER" id="PTHR11710">
    <property type="entry name" value="40S RIBOSOMAL PROTEIN S19"/>
    <property type="match status" value="1"/>
</dbReference>
<dbReference type="GO" id="GO:0000028">
    <property type="term" value="P:ribosomal small subunit assembly"/>
    <property type="evidence" value="ECO:0007669"/>
    <property type="project" value="TreeGrafter"/>
</dbReference>
<feature type="transmembrane region" description="Helical" evidence="15">
    <location>
        <begin position="76"/>
        <end position="100"/>
    </location>
</feature>
<accession>A0A151M1D5</accession>
<dbReference type="FunFam" id="1.10.10.10:FF:000255">
    <property type="entry name" value="40S ribosomal protein S19"/>
    <property type="match status" value="1"/>
</dbReference>
<comment type="caution">
    <text evidence="17">The sequence shown here is derived from an EMBL/GenBank/DDBJ whole genome shotgun (WGS) entry which is preliminary data.</text>
</comment>
<dbReference type="AlphaFoldDB" id="A0A151M1D5"/>
<evidence type="ECO:0000256" key="14">
    <source>
        <dbReference type="SAM" id="MobiDB-lite"/>
    </source>
</evidence>
<evidence type="ECO:0000256" key="5">
    <source>
        <dbReference type="ARBA" id="ARBA00022490"/>
    </source>
</evidence>
<dbReference type="PROSITE" id="PS50262">
    <property type="entry name" value="G_PROTEIN_RECEP_F1_2"/>
    <property type="match status" value="1"/>
</dbReference>
<feature type="transmembrane region" description="Helical" evidence="15">
    <location>
        <begin position="6"/>
        <end position="29"/>
    </location>
</feature>
<dbReference type="InterPro" id="IPR036388">
    <property type="entry name" value="WH-like_DNA-bd_sf"/>
</dbReference>
<dbReference type="PRINTS" id="PR00237">
    <property type="entry name" value="GPCRRHODOPSN"/>
</dbReference>
<evidence type="ECO:0000256" key="4">
    <source>
        <dbReference type="ARBA" id="ARBA00010014"/>
    </source>
</evidence>
<dbReference type="Gene3D" id="1.10.10.10">
    <property type="entry name" value="Winged helix-like DNA-binding domain superfamily/Winged helix DNA-binding domain"/>
    <property type="match status" value="1"/>
</dbReference>
<keyword evidence="11" id="KW-0687">Ribonucleoprotein</keyword>
<keyword evidence="8 15" id="KW-1133">Transmembrane helix</keyword>
<evidence type="ECO:0000256" key="3">
    <source>
        <dbReference type="ARBA" id="ARBA00004496"/>
    </source>
</evidence>
<evidence type="ECO:0000256" key="13">
    <source>
        <dbReference type="ARBA" id="ARBA00035466"/>
    </source>
</evidence>
<feature type="transmembrane region" description="Helical" evidence="15">
    <location>
        <begin position="41"/>
        <end position="64"/>
    </location>
</feature>
<keyword evidence="5" id="KW-0963">Cytoplasm</keyword>
<evidence type="ECO:0000256" key="10">
    <source>
        <dbReference type="ARBA" id="ARBA00023242"/>
    </source>
</evidence>
<evidence type="ECO:0000256" key="12">
    <source>
        <dbReference type="ARBA" id="ARBA00035143"/>
    </source>
</evidence>
<dbReference type="PANTHER" id="PTHR11710:SF0">
    <property type="entry name" value="40S RIBOSOMAL PROTEIN S19"/>
    <property type="match status" value="1"/>
</dbReference>
<keyword evidence="10" id="KW-0539">Nucleus</keyword>
<gene>
    <name evidence="17" type="primary">RPS19</name>
    <name evidence="17" type="ORF">Y1Q_0019440</name>
</gene>
<dbReference type="Pfam" id="PF00001">
    <property type="entry name" value="7tm_1"/>
    <property type="match status" value="2"/>
</dbReference>
<feature type="transmembrane region" description="Helical" evidence="15">
    <location>
        <begin position="129"/>
        <end position="149"/>
    </location>
</feature>
<dbReference type="GO" id="GO:0006412">
    <property type="term" value="P:translation"/>
    <property type="evidence" value="ECO:0007669"/>
    <property type="project" value="InterPro"/>
</dbReference>
<dbReference type="InterPro" id="IPR000276">
    <property type="entry name" value="GPCR_Rhodpsn"/>
</dbReference>
<evidence type="ECO:0000256" key="1">
    <source>
        <dbReference type="ARBA" id="ARBA00004123"/>
    </source>
</evidence>
<evidence type="ECO:0000313" key="17">
    <source>
        <dbReference type="EMBL" id="KYO18328.1"/>
    </source>
</evidence>
<dbReference type="GO" id="GO:0003723">
    <property type="term" value="F:RNA binding"/>
    <property type="evidence" value="ECO:0007669"/>
    <property type="project" value="TreeGrafter"/>
</dbReference>
<protein>
    <recommendedName>
        <fullName evidence="12">Small ribosomal subunit protein eS19</fullName>
    </recommendedName>
    <alternativeName>
        <fullName evidence="13">40S ribosomal protein S19</fullName>
    </alternativeName>
</protein>
<dbReference type="InterPro" id="IPR018277">
    <property type="entry name" value="Ribosomal_eS19_CS"/>
</dbReference>
<dbReference type="Proteomes" id="UP000050525">
    <property type="component" value="Unassembled WGS sequence"/>
</dbReference>
<dbReference type="GO" id="GO:0004930">
    <property type="term" value="F:G protein-coupled receptor activity"/>
    <property type="evidence" value="ECO:0007669"/>
    <property type="project" value="InterPro"/>
</dbReference>
<evidence type="ECO:0000256" key="2">
    <source>
        <dbReference type="ARBA" id="ARBA00004370"/>
    </source>
</evidence>
<dbReference type="PROSITE" id="PS00628">
    <property type="entry name" value="RIBOSOMAL_S19E"/>
    <property type="match status" value="1"/>
</dbReference>
<evidence type="ECO:0000256" key="8">
    <source>
        <dbReference type="ARBA" id="ARBA00022989"/>
    </source>
</evidence>
<name>A0A151M1D5_ALLMI</name>
<evidence type="ECO:0000256" key="15">
    <source>
        <dbReference type="SAM" id="Phobius"/>
    </source>
</evidence>
<dbReference type="SUPFAM" id="SSF81321">
    <property type="entry name" value="Family A G protein-coupled receptor-like"/>
    <property type="match status" value="1"/>
</dbReference>
<feature type="transmembrane region" description="Helical" evidence="15">
    <location>
        <begin position="267"/>
        <end position="291"/>
    </location>
</feature>
<organism evidence="17 18">
    <name type="scientific">Alligator mississippiensis</name>
    <name type="common">American alligator</name>
    <dbReference type="NCBI Taxonomy" id="8496"/>
    <lineage>
        <taxon>Eukaryota</taxon>
        <taxon>Metazoa</taxon>
        <taxon>Chordata</taxon>
        <taxon>Craniata</taxon>
        <taxon>Vertebrata</taxon>
        <taxon>Euteleostomi</taxon>
        <taxon>Archelosauria</taxon>
        <taxon>Archosauria</taxon>
        <taxon>Crocodylia</taxon>
        <taxon>Alligatoridae</taxon>
        <taxon>Alligatorinae</taxon>
        <taxon>Alligator</taxon>
    </lineage>
</organism>
<evidence type="ECO:0000259" key="16">
    <source>
        <dbReference type="PROSITE" id="PS50262"/>
    </source>
</evidence>
<keyword evidence="9 15" id="KW-0472">Membrane</keyword>
<evidence type="ECO:0000256" key="9">
    <source>
        <dbReference type="ARBA" id="ARBA00023136"/>
    </source>
</evidence>
<sequence>MDVYFIFMLLEGLLAVAIICTNLLVCATLCLHKELRCVTNYLLGCLAVADLGVGALAVPFSMVLGMEYTLCFYSCLFLTCFPLVTTQFSILLLLLIAVNAHLKIRLPNRQVHEVSWGRGYALYVKKERVLVIVGFCWLFSILIGLSPMMGWNRLEHYREVNKTMGFSLPLERAAFILISRDLPYSTFLPKAQPGNHRDSNSSETPDRHLGRCSFTSVFSPEYLVYFVFFACTLLPLGAMLGIYADLFRVVRGHFLAQPLRVAKKGELQMAGTLFLLVGVFCVCWIPLHVIYSVRLLCPRCRTYESLERLAVMLSHLNSLANPLVYTMRKKDFGLAVRSVFLRYILWWPQLRACCTPKAKVYPQGASGGRKMPGVTVKDVNQQEFVRALAAFLKKSGKLKVPEWVDTVKLAKHKELAPYDENWFYTRAASTARHLYLRGGAGVGSMTKIYGGRQRNGVMPSHFSRGSKSVARRVLQALEGLKMVEKDQDGGRKLTPQGQRDLDRIAGQVAAASKKH</sequence>
<dbReference type="GO" id="GO:0016020">
    <property type="term" value="C:membrane"/>
    <property type="evidence" value="ECO:0007669"/>
    <property type="project" value="UniProtKB-SubCell"/>
</dbReference>
<keyword evidence="7 17" id="KW-0689">Ribosomal protein</keyword>
<feature type="transmembrane region" description="Helical" evidence="15">
    <location>
        <begin position="223"/>
        <end position="246"/>
    </location>
</feature>
<reference evidence="17 18" key="1">
    <citation type="journal article" date="2012" name="Genome Biol.">
        <title>Sequencing three crocodilian genomes to illuminate the evolution of archosaurs and amniotes.</title>
        <authorList>
            <person name="St John J.A."/>
            <person name="Braun E.L."/>
            <person name="Isberg S.R."/>
            <person name="Miles L.G."/>
            <person name="Chong A.Y."/>
            <person name="Gongora J."/>
            <person name="Dalzell P."/>
            <person name="Moran C."/>
            <person name="Bed'hom B."/>
            <person name="Abzhanov A."/>
            <person name="Burgess S.C."/>
            <person name="Cooksey A.M."/>
            <person name="Castoe T.A."/>
            <person name="Crawford N.G."/>
            <person name="Densmore L.D."/>
            <person name="Drew J.C."/>
            <person name="Edwards S.V."/>
            <person name="Faircloth B.C."/>
            <person name="Fujita M.K."/>
            <person name="Greenwold M.J."/>
            <person name="Hoffmann F.G."/>
            <person name="Howard J.M."/>
            <person name="Iguchi T."/>
            <person name="Janes D.E."/>
            <person name="Khan S.Y."/>
            <person name="Kohno S."/>
            <person name="de Koning A.J."/>
            <person name="Lance S.L."/>
            <person name="McCarthy F.M."/>
            <person name="McCormack J.E."/>
            <person name="Merchant M.E."/>
            <person name="Peterson D.G."/>
            <person name="Pollock D.D."/>
            <person name="Pourmand N."/>
            <person name="Raney B.J."/>
            <person name="Roessler K.A."/>
            <person name="Sanford J.R."/>
            <person name="Sawyer R.H."/>
            <person name="Schmidt C.J."/>
            <person name="Triplett E.W."/>
            <person name="Tuberville T.D."/>
            <person name="Venegas-Anaya M."/>
            <person name="Howard J.T."/>
            <person name="Jarvis E.D."/>
            <person name="Guillette L.J.Jr."/>
            <person name="Glenn T.C."/>
            <person name="Green R.E."/>
            <person name="Ray D.A."/>
        </authorList>
    </citation>
    <scope>NUCLEOTIDE SEQUENCE [LARGE SCALE GENOMIC DNA]</scope>
    <source>
        <strain evidence="17">KSC_2009_1</strain>
    </source>
</reference>
<keyword evidence="6 15" id="KW-0812">Transmembrane</keyword>
<dbReference type="InterPro" id="IPR036390">
    <property type="entry name" value="WH_DNA-bd_sf"/>
</dbReference>
<dbReference type="eggNOG" id="KOG3411">
    <property type="taxonomic scope" value="Eukaryota"/>
</dbReference>